<dbReference type="PANTHER" id="PTHR38760:SF1">
    <property type="entry name" value="ADENYLATE CYCLASE"/>
    <property type="match status" value="1"/>
</dbReference>
<dbReference type="PROSITE" id="PS01093">
    <property type="entry name" value="ADENYLATE_CYCLASE_1_2"/>
    <property type="match status" value="1"/>
</dbReference>
<dbReference type="GO" id="GO:0004016">
    <property type="term" value="F:adenylate cyclase activity"/>
    <property type="evidence" value="ECO:0007669"/>
    <property type="project" value="InterPro"/>
</dbReference>
<dbReference type="InterPro" id="IPR000274">
    <property type="entry name" value="Adenylate_cyclase_1"/>
</dbReference>
<sequence>MKSAIWRLSSTWKNDPTAAFRNQVVHFDFRKLDVFSFGQQQQCLVGSIDLLYRNSWNEVRTLHFSGEQAVLEALKTILGKMHQDAAPPESVEVLCYSQHLRGLIRTRLQQLVSECIDLRLSSTRLEPGRFKAVRVAGQTWGLFFERLSVSVQKLENAVEFYGAISNNKLHGLSIQVETEQVHLPAVVDGYASEGIIQFFFEDGDNDGFNIYILDETNRVEVYHHCEGSKEELVRDVSRFYSSSHDRFTYGSSFINFNLPQFYQIVNADGRSQVMPFRTNVLPQCNVNDDNDGTPLKQQFQLH</sequence>
<dbReference type="AlphaFoldDB" id="A0A377PDW7"/>
<dbReference type="InterPro" id="IPR024686">
    <property type="entry name" value="Adenylate_cyclase_1_CS"/>
</dbReference>
<evidence type="ECO:0000313" key="2">
    <source>
        <dbReference type="Proteomes" id="UP000254821"/>
    </source>
</evidence>
<dbReference type="Proteomes" id="UP000254821">
    <property type="component" value="Unassembled WGS sequence"/>
</dbReference>
<organism evidence="1 2">
    <name type="scientific">Hafnia alvei</name>
    <dbReference type="NCBI Taxonomy" id="569"/>
    <lineage>
        <taxon>Bacteria</taxon>
        <taxon>Pseudomonadati</taxon>
        <taxon>Pseudomonadota</taxon>
        <taxon>Gammaproteobacteria</taxon>
        <taxon>Enterobacterales</taxon>
        <taxon>Hafniaceae</taxon>
        <taxon>Hafnia</taxon>
    </lineage>
</organism>
<name>A0A377PDW7_HAFAL</name>
<dbReference type="EMBL" id="UGHP01000001">
    <property type="protein sequence ID" value="STQ78201.1"/>
    <property type="molecule type" value="Genomic_DNA"/>
</dbReference>
<dbReference type="GO" id="GO:0006171">
    <property type="term" value="P:cAMP biosynthetic process"/>
    <property type="evidence" value="ECO:0007669"/>
    <property type="project" value="InterPro"/>
</dbReference>
<accession>A0A377PDW7</accession>
<reference evidence="1 2" key="1">
    <citation type="submission" date="2018-06" db="EMBL/GenBank/DDBJ databases">
        <authorList>
            <consortium name="Pathogen Informatics"/>
            <person name="Doyle S."/>
        </authorList>
    </citation>
    <scope>NUCLEOTIDE SEQUENCE [LARGE SCALE GENOMIC DNA]</scope>
    <source>
        <strain evidence="1 2">NCTC8105</strain>
    </source>
</reference>
<protein>
    <submittedName>
        <fullName evidence="1">Adenylate cyclase</fullName>
    </submittedName>
</protein>
<gene>
    <name evidence="1" type="ORF">NCTC8105_00205</name>
</gene>
<evidence type="ECO:0000313" key="1">
    <source>
        <dbReference type="EMBL" id="STQ78201.1"/>
    </source>
</evidence>
<dbReference type="PANTHER" id="PTHR38760">
    <property type="entry name" value="ADENYLATE CYCLASE"/>
    <property type="match status" value="1"/>
</dbReference>
<proteinExistence type="predicted"/>
<dbReference type="Pfam" id="PF01295">
    <property type="entry name" value="Adenylate_cycl"/>
    <property type="match status" value="1"/>
</dbReference>